<protein>
    <submittedName>
        <fullName evidence="1">Uncharacterized protein</fullName>
    </submittedName>
</protein>
<keyword evidence="2" id="KW-1185">Reference proteome</keyword>
<evidence type="ECO:0000313" key="1">
    <source>
        <dbReference type="EMBL" id="GAA1546228.1"/>
    </source>
</evidence>
<organism evidence="1 2">
    <name type="scientific">Dactylosporangium maewongense</name>
    <dbReference type="NCBI Taxonomy" id="634393"/>
    <lineage>
        <taxon>Bacteria</taxon>
        <taxon>Bacillati</taxon>
        <taxon>Actinomycetota</taxon>
        <taxon>Actinomycetes</taxon>
        <taxon>Micromonosporales</taxon>
        <taxon>Micromonosporaceae</taxon>
        <taxon>Dactylosporangium</taxon>
    </lineage>
</organism>
<evidence type="ECO:0000313" key="2">
    <source>
        <dbReference type="Proteomes" id="UP001501470"/>
    </source>
</evidence>
<dbReference type="Proteomes" id="UP001501470">
    <property type="component" value="Unassembled WGS sequence"/>
</dbReference>
<proteinExistence type="predicted"/>
<comment type="caution">
    <text evidence="1">The sequence shown here is derived from an EMBL/GenBank/DDBJ whole genome shotgun (WGS) entry which is preliminary data.</text>
</comment>
<gene>
    <name evidence="1" type="ORF">GCM10009827_077970</name>
</gene>
<reference evidence="1 2" key="1">
    <citation type="journal article" date="2019" name="Int. J. Syst. Evol. Microbiol.">
        <title>The Global Catalogue of Microorganisms (GCM) 10K type strain sequencing project: providing services to taxonomists for standard genome sequencing and annotation.</title>
        <authorList>
            <consortium name="The Broad Institute Genomics Platform"/>
            <consortium name="The Broad Institute Genome Sequencing Center for Infectious Disease"/>
            <person name="Wu L."/>
            <person name="Ma J."/>
        </authorList>
    </citation>
    <scope>NUCLEOTIDE SEQUENCE [LARGE SCALE GENOMIC DNA]</scope>
    <source>
        <strain evidence="1 2">JCM 15933</strain>
    </source>
</reference>
<name>A0ABN2BT81_9ACTN</name>
<dbReference type="EMBL" id="BAAAQD010000019">
    <property type="protein sequence ID" value="GAA1546228.1"/>
    <property type="molecule type" value="Genomic_DNA"/>
</dbReference>
<sequence>MPDAAVAGAALSEDPQAVAKNATAASARAAPPIRLVITPDMQRREPRRTVGWTSKFGESAFPGNFEVRSS</sequence>
<accession>A0ABN2BT81</accession>